<dbReference type="EMBL" id="SHKL01000001">
    <property type="protein sequence ID" value="RZT83829.1"/>
    <property type="molecule type" value="Genomic_DNA"/>
</dbReference>
<dbReference type="CDD" id="cd06850">
    <property type="entry name" value="biotinyl_domain"/>
    <property type="match status" value="1"/>
</dbReference>
<dbReference type="SUPFAM" id="SSF52096">
    <property type="entry name" value="ClpP/crotonase"/>
    <property type="match status" value="2"/>
</dbReference>
<evidence type="ECO:0000259" key="11">
    <source>
        <dbReference type="PROSITE" id="PS50975"/>
    </source>
</evidence>
<reference evidence="15 16" key="1">
    <citation type="submission" date="2019-02" db="EMBL/GenBank/DDBJ databases">
        <title>Sequencing the genomes of 1000 actinobacteria strains.</title>
        <authorList>
            <person name="Klenk H.-P."/>
        </authorList>
    </citation>
    <scope>NUCLEOTIDE SEQUENCE [LARGE SCALE GENOMIC DNA]</scope>
    <source>
        <strain evidence="15 16">DSM 45779</strain>
    </source>
</reference>
<dbReference type="InterPro" id="IPR005482">
    <property type="entry name" value="Biotin_COase_C"/>
</dbReference>
<protein>
    <recommendedName>
        <fullName evidence="3">acetyl-CoA carboxylase</fullName>
        <ecNumber evidence="3">6.4.1.2</ecNumber>
    </recommendedName>
</protein>
<dbReference type="InterPro" id="IPR011762">
    <property type="entry name" value="COA_CT_N"/>
</dbReference>
<dbReference type="Pfam" id="PF01039">
    <property type="entry name" value="Carboxyl_trans"/>
    <property type="match status" value="1"/>
</dbReference>
<dbReference type="InterPro" id="IPR034733">
    <property type="entry name" value="AcCoA_carboxyl_beta"/>
</dbReference>
<dbReference type="GO" id="GO:0046872">
    <property type="term" value="F:metal ion binding"/>
    <property type="evidence" value="ECO:0007669"/>
    <property type="project" value="InterPro"/>
</dbReference>
<evidence type="ECO:0000256" key="7">
    <source>
        <dbReference type="ARBA" id="ARBA00023267"/>
    </source>
</evidence>
<dbReference type="InterPro" id="IPR016185">
    <property type="entry name" value="PreATP-grasp_dom_sf"/>
</dbReference>
<evidence type="ECO:0000259" key="10">
    <source>
        <dbReference type="PROSITE" id="PS50968"/>
    </source>
</evidence>
<dbReference type="SUPFAM" id="SSF56059">
    <property type="entry name" value="Glutathione synthetase ATP-binding domain-like"/>
    <property type="match status" value="1"/>
</dbReference>
<name>A0A4Q7UUW8_PSEST</name>
<dbReference type="Pfam" id="PF02785">
    <property type="entry name" value="Biotin_carb_C"/>
    <property type="match status" value="1"/>
</dbReference>
<dbReference type="InterPro" id="IPR029045">
    <property type="entry name" value="ClpP/crotonase-like_dom_sf"/>
</dbReference>
<feature type="domain" description="CoA carboxyltransferase N-terminal" evidence="13">
    <location>
        <begin position="571"/>
        <end position="840"/>
    </location>
</feature>
<dbReference type="InterPro" id="IPR050856">
    <property type="entry name" value="Biotin_carboxylase_complex"/>
</dbReference>
<dbReference type="SMART" id="SM00878">
    <property type="entry name" value="Biotin_carb_C"/>
    <property type="match status" value="1"/>
</dbReference>
<dbReference type="InterPro" id="IPR011761">
    <property type="entry name" value="ATP-grasp"/>
</dbReference>
<comment type="caution">
    <text evidence="15">The sequence shown here is derived from an EMBL/GenBank/DDBJ whole genome shotgun (WGS) entry which is preliminary data.</text>
</comment>
<dbReference type="PROSITE" id="PS50980">
    <property type="entry name" value="COA_CT_NTER"/>
    <property type="match status" value="1"/>
</dbReference>
<keyword evidence="7" id="KW-0092">Biotin</keyword>
<evidence type="ECO:0000259" key="13">
    <source>
        <dbReference type="PROSITE" id="PS50980"/>
    </source>
</evidence>
<dbReference type="InterPro" id="IPR011054">
    <property type="entry name" value="Rudment_hybrid_motif"/>
</dbReference>
<dbReference type="PROSITE" id="PS50989">
    <property type="entry name" value="COA_CT_CTER"/>
    <property type="match status" value="1"/>
</dbReference>
<dbReference type="GO" id="GO:2001295">
    <property type="term" value="P:malonyl-CoA biosynthetic process"/>
    <property type="evidence" value="ECO:0007669"/>
    <property type="project" value="UniProtKB-UniPathway"/>
</dbReference>
<dbReference type="Proteomes" id="UP000291591">
    <property type="component" value="Unassembled WGS sequence"/>
</dbReference>
<dbReference type="SUPFAM" id="SSF51246">
    <property type="entry name" value="Rudiment single hybrid motif"/>
    <property type="match status" value="1"/>
</dbReference>
<accession>A0A4Q7UUW8</accession>
<evidence type="ECO:0000256" key="5">
    <source>
        <dbReference type="ARBA" id="ARBA00022741"/>
    </source>
</evidence>
<dbReference type="PROSITE" id="PS50975">
    <property type="entry name" value="ATP_GRASP"/>
    <property type="match status" value="1"/>
</dbReference>
<gene>
    <name evidence="15" type="ORF">EV383_0648</name>
</gene>
<dbReference type="PROSITE" id="PS50979">
    <property type="entry name" value="BC"/>
    <property type="match status" value="1"/>
</dbReference>
<comment type="pathway">
    <text evidence="2">Lipid metabolism; malonyl-CoA biosynthesis; malonyl-CoA from acetyl-CoA: step 1/1.</text>
</comment>
<dbReference type="PROSITE" id="PS00867">
    <property type="entry name" value="CPSASE_2"/>
    <property type="match status" value="1"/>
</dbReference>
<keyword evidence="16" id="KW-1185">Reference proteome</keyword>
<sequence length="1088" mass="113053">MFSRILIANRGEIAVRVAQTAADLGIPTVAVFATDDADAPHVAAADTAVALAGSGPAAYLDVDDVLRAAVGSGADAVHPGYGFLSENAAFARACAEQGVTFVGPPPEILDAFGDKTRARALARDAGLPVLAGTDGPVDADGAEAFRTTLPGPGAVMLKAIAGGGGRGMRRVTDPADLAAAHARCASEARAAFGDDRVFAEELLLGARHVEVQIVGDGTGAVVALGERDCSVQRRHQKIVEIAPAPGLPGSVRSELLAAAVRLGESVRYAGLGTVEFLVNGERIAFLEVNPRIQVEHTITEEVTGIDLVATGLRLAAGATVAELGPFPKPSGSAMQLRITCETTNPDGTTTPSAGTLTAYAMPSGRGVRVDGAGYPGYRTSLRYDPLLAKLIVHDRSADLPALAARATRALAGTRIEGVGTNLDVLAGIVTHPAFVAGELTTDFLDDHLAEILATTRPHRWVDTAPVAAPDGAERPAPDVPEDAAALRAELPGTVVTVEVAPGEEVRAGATLLVLEAMKMEHVVAAPVAGTVRALGVAAGETVAAGDVLVVLDPADGAADDAVAVAEVDLDHLRPDLAEVLDRHARGLDDHRADAVEKRRRTGLRTARENVDDLCDDGTFVEYGALAIAAQRQRRSLDDLVERTPADGMLAGTATVNAGLVGSENARAVVVAYDYTVLAGTQGFTNHKKKDRIFELARRRRLPVVVYAEGGGGRPGDTDGSWASMLDVPAFELFAKLSGSVPLVGVVAGRCFAGNAALAGMCDVIIAVEGANLGMGGPAMIAGGGLGDVTPDEVGPMSVQVGNGVVDVLVPDEAEATRVARAYLSYFQGTVEDWTAPDPRALRHVVPENRVRVYDMRAAVHGLADDGSVLELRRAFGAGMITALIRVEGRPMGLIANDPTHLGGAIDADSADKAARFLQLCDAFGLPVVSLCDTPGFMVGPESEARATVRHFSRMFVVGANLSVPIGLVITRKCYGLGGQSMCGGDLKAAAFAVSWPTGELGGMGLEGAVRLGYRKELEAVEDPEERQALFDKLLAAEYEKGKALSTAQVFEIDDVIDPADTRRWIASSFPPAPVGAHAPAVRPFVDTW</sequence>
<proteinExistence type="predicted"/>
<evidence type="ECO:0000259" key="12">
    <source>
        <dbReference type="PROSITE" id="PS50979"/>
    </source>
</evidence>
<keyword evidence="6 9" id="KW-0067">ATP-binding</keyword>
<dbReference type="InterPro" id="IPR000089">
    <property type="entry name" value="Biotin_lipoyl"/>
</dbReference>
<evidence type="ECO:0000256" key="1">
    <source>
        <dbReference type="ARBA" id="ARBA00001953"/>
    </source>
</evidence>
<evidence type="ECO:0000259" key="14">
    <source>
        <dbReference type="PROSITE" id="PS50989"/>
    </source>
</evidence>
<dbReference type="OrthoDB" id="9803706at2"/>
<dbReference type="GO" id="GO:0016874">
    <property type="term" value="F:ligase activity"/>
    <property type="evidence" value="ECO:0007669"/>
    <property type="project" value="UniProtKB-KW"/>
</dbReference>
<dbReference type="InterPro" id="IPR011764">
    <property type="entry name" value="Biotin_carboxylation_dom"/>
</dbReference>
<dbReference type="UniPathway" id="UPA00655">
    <property type="reaction ID" value="UER00711"/>
</dbReference>
<keyword evidence="8" id="KW-0511">Multifunctional enzyme</keyword>
<dbReference type="SUPFAM" id="SSF51230">
    <property type="entry name" value="Single hybrid motif"/>
    <property type="match status" value="1"/>
</dbReference>
<keyword evidence="4" id="KW-0436">Ligase</keyword>
<dbReference type="Gene3D" id="3.30.470.20">
    <property type="entry name" value="ATP-grasp fold, B domain"/>
    <property type="match status" value="1"/>
</dbReference>
<feature type="domain" description="Lipoyl-binding" evidence="10">
    <location>
        <begin position="471"/>
        <end position="552"/>
    </location>
</feature>
<evidence type="ECO:0000313" key="16">
    <source>
        <dbReference type="Proteomes" id="UP000291591"/>
    </source>
</evidence>
<dbReference type="AlphaFoldDB" id="A0A4Q7UUW8"/>
<dbReference type="RefSeq" id="WP_130288532.1">
    <property type="nucleotide sequence ID" value="NZ_SHKL01000001.1"/>
</dbReference>
<dbReference type="SUPFAM" id="SSF52440">
    <property type="entry name" value="PreATP-grasp domain"/>
    <property type="match status" value="1"/>
</dbReference>
<dbReference type="InterPro" id="IPR011763">
    <property type="entry name" value="COA_CT_C"/>
</dbReference>
<dbReference type="PANTHER" id="PTHR18866">
    <property type="entry name" value="CARBOXYLASE:PYRUVATE/ACETYL-COA/PROPIONYL-COA CARBOXYLASE"/>
    <property type="match status" value="1"/>
</dbReference>
<evidence type="ECO:0000256" key="9">
    <source>
        <dbReference type="PROSITE-ProRule" id="PRU00409"/>
    </source>
</evidence>
<dbReference type="Gene3D" id="2.40.50.100">
    <property type="match status" value="1"/>
</dbReference>
<dbReference type="Pfam" id="PF00289">
    <property type="entry name" value="Biotin_carb_N"/>
    <property type="match status" value="1"/>
</dbReference>
<evidence type="ECO:0000256" key="6">
    <source>
        <dbReference type="ARBA" id="ARBA00022840"/>
    </source>
</evidence>
<dbReference type="Pfam" id="PF00364">
    <property type="entry name" value="Biotin_lipoyl"/>
    <property type="match status" value="1"/>
</dbReference>
<comment type="cofactor">
    <cofactor evidence="1">
        <name>biotin</name>
        <dbReference type="ChEBI" id="CHEBI:57586"/>
    </cofactor>
</comment>
<feature type="domain" description="Biotin carboxylation" evidence="12">
    <location>
        <begin position="1"/>
        <end position="449"/>
    </location>
</feature>
<evidence type="ECO:0000313" key="15">
    <source>
        <dbReference type="EMBL" id="RZT83829.1"/>
    </source>
</evidence>
<dbReference type="Gene3D" id="3.90.226.10">
    <property type="entry name" value="2-enoyl-CoA Hydratase, Chain A, domain 1"/>
    <property type="match status" value="2"/>
</dbReference>
<dbReference type="FunFam" id="2.40.50.100:FF:000003">
    <property type="entry name" value="Acetyl-CoA carboxylase biotin carboxyl carrier protein"/>
    <property type="match status" value="1"/>
</dbReference>
<evidence type="ECO:0000256" key="2">
    <source>
        <dbReference type="ARBA" id="ARBA00004956"/>
    </source>
</evidence>
<dbReference type="PANTHER" id="PTHR18866:SF128">
    <property type="entry name" value="UREA AMIDOLYASE"/>
    <property type="match status" value="1"/>
</dbReference>
<evidence type="ECO:0000256" key="3">
    <source>
        <dbReference type="ARBA" id="ARBA00013058"/>
    </source>
</evidence>
<keyword evidence="5 9" id="KW-0547">Nucleotide-binding</keyword>
<dbReference type="InterPro" id="IPR005479">
    <property type="entry name" value="CPAse_ATP-bd"/>
</dbReference>
<dbReference type="InterPro" id="IPR011053">
    <property type="entry name" value="Single_hybrid_motif"/>
</dbReference>
<dbReference type="Pfam" id="PF02786">
    <property type="entry name" value="CPSase_L_D2"/>
    <property type="match status" value="1"/>
</dbReference>
<feature type="domain" description="CoA carboxyltransferase C-terminal" evidence="14">
    <location>
        <begin position="832"/>
        <end position="1071"/>
    </location>
</feature>
<feature type="domain" description="ATP-grasp" evidence="11">
    <location>
        <begin position="119"/>
        <end position="316"/>
    </location>
</feature>
<dbReference type="GO" id="GO:0005524">
    <property type="term" value="F:ATP binding"/>
    <property type="evidence" value="ECO:0007669"/>
    <property type="project" value="UniProtKB-UniRule"/>
</dbReference>
<dbReference type="PROSITE" id="PS50968">
    <property type="entry name" value="BIOTINYL_LIPOYL"/>
    <property type="match status" value="1"/>
</dbReference>
<organism evidence="15 16">
    <name type="scientific">Pseudonocardia sediminis</name>
    <dbReference type="NCBI Taxonomy" id="1397368"/>
    <lineage>
        <taxon>Bacteria</taxon>
        <taxon>Bacillati</taxon>
        <taxon>Actinomycetota</taxon>
        <taxon>Actinomycetes</taxon>
        <taxon>Pseudonocardiales</taxon>
        <taxon>Pseudonocardiaceae</taxon>
        <taxon>Pseudonocardia</taxon>
    </lineage>
</organism>
<dbReference type="InterPro" id="IPR005481">
    <property type="entry name" value="BC-like_N"/>
</dbReference>
<evidence type="ECO:0000256" key="4">
    <source>
        <dbReference type="ARBA" id="ARBA00022598"/>
    </source>
</evidence>
<dbReference type="EC" id="6.4.1.2" evidence="3"/>
<evidence type="ECO:0000256" key="8">
    <source>
        <dbReference type="ARBA" id="ARBA00023268"/>
    </source>
</evidence>